<accession>A0AAD9JIU2</accession>
<organism evidence="1 2">
    <name type="scientific">Paralvinella palmiformis</name>
    <dbReference type="NCBI Taxonomy" id="53620"/>
    <lineage>
        <taxon>Eukaryota</taxon>
        <taxon>Metazoa</taxon>
        <taxon>Spiralia</taxon>
        <taxon>Lophotrochozoa</taxon>
        <taxon>Annelida</taxon>
        <taxon>Polychaeta</taxon>
        <taxon>Sedentaria</taxon>
        <taxon>Canalipalpata</taxon>
        <taxon>Terebellida</taxon>
        <taxon>Terebelliformia</taxon>
        <taxon>Alvinellidae</taxon>
        <taxon>Paralvinella</taxon>
    </lineage>
</organism>
<gene>
    <name evidence="1" type="ORF">LSH36_285g03060</name>
</gene>
<keyword evidence="2" id="KW-1185">Reference proteome</keyword>
<dbReference type="Gene3D" id="3.80.10.10">
    <property type="entry name" value="Ribonuclease Inhibitor"/>
    <property type="match status" value="1"/>
</dbReference>
<dbReference type="AlphaFoldDB" id="A0AAD9JIU2"/>
<dbReference type="SUPFAM" id="SSF52058">
    <property type="entry name" value="L domain-like"/>
    <property type="match status" value="1"/>
</dbReference>
<protein>
    <submittedName>
        <fullName evidence="1">Uncharacterized protein</fullName>
    </submittedName>
</protein>
<dbReference type="InterPro" id="IPR032675">
    <property type="entry name" value="LRR_dom_sf"/>
</dbReference>
<evidence type="ECO:0000313" key="2">
    <source>
        <dbReference type="Proteomes" id="UP001208570"/>
    </source>
</evidence>
<dbReference type="EMBL" id="JAODUP010000285">
    <property type="protein sequence ID" value="KAK2153809.1"/>
    <property type="molecule type" value="Genomic_DNA"/>
</dbReference>
<sequence>MMIMILNLFSAADETTSLLALCEHAVAEYALLYPVYAFEELPHVLLAGVASWLCPRQLLRLDAIIKKKGIDTSETWKIHYEFRWRRFHESSNTVFMATKTSPQIMFINKHFQEVFYLALEGRWEDGLHLESRMNHSVDSETCLVYQCLSRQSRFIPMPCKQELIANLHHYSQLINRYSMNCAHAAKLLENPDYLKLLHSVEAIKLIRLTDSNIETTIKFLHHLRVFGCLSEINILTCPLSSDNCAKFLEFCAQTELSGDISPNLPSKQVDKIILDTLLGDLGFTFYDKTEVNSYVDELYPPSKRLKSSPEVTNVEKYFNNDLEYGEPSKSSSEDDQLYDMALTESLSGSQEKRAVFNHLDPDETRMVFKNVKDTVPVPGAYSRITQLSIDDSGHNINMTSLLLRLYLPRWTYLTALAVEGLSNHVETKTACLLYQRIKNLLEYPTFKELHVTDSSNLCILLALITAKREEPLSCLKLDSDRVSTGICSCAEASRHICDWSSANFVKRLELVFCTGHLYIDILQKLVTYDRALTHLVLMYTAFRLSPGDLDIGHILRSLRAREDAAIPGLHTIDLSKTCLISTFKDYLIGPLSPVKLVSLSSLNLNSCNLYLKDAAIPGLHTIDLSKTCLISTFKDYLIGPLSPVKLVSLSSLNLNSCNLYLMDGLKTMFTDDLVSHPNLRELYLASNSLEKTGCYLLMSICTAIIDGRSKVKILDLRWRVDRCLVGLAANPVRMFDSSLAHRSSPAGTSLDGSTDE</sequence>
<reference evidence="1" key="1">
    <citation type="journal article" date="2023" name="Mol. Biol. Evol.">
        <title>Third-Generation Sequencing Reveals the Adaptive Role of the Epigenome in Three Deep-Sea Polychaetes.</title>
        <authorList>
            <person name="Perez M."/>
            <person name="Aroh O."/>
            <person name="Sun Y."/>
            <person name="Lan Y."/>
            <person name="Juniper S.K."/>
            <person name="Young C.R."/>
            <person name="Angers B."/>
            <person name="Qian P.Y."/>
        </authorList>
    </citation>
    <scope>NUCLEOTIDE SEQUENCE</scope>
    <source>
        <strain evidence="1">P08H-3</strain>
    </source>
</reference>
<dbReference type="Proteomes" id="UP001208570">
    <property type="component" value="Unassembled WGS sequence"/>
</dbReference>
<evidence type="ECO:0000313" key="1">
    <source>
        <dbReference type="EMBL" id="KAK2153809.1"/>
    </source>
</evidence>
<proteinExistence type="predicted"/>
<comment type="caution">
    <text evidence="1">The sequence shown here is derived from an EMBL/GenBank/DDBJ whole genome shotgun (WGS) entry which is preliminary data.</text>
</comment>
<name>A0AAD9JIU2_9ANNE</name>